<dbReference type="PANTHER" id="PTHR45527">
    <property type="entry name" value="NONRIBOSOMAL PEPTIDE SYNTHETASE"/>
    <property type="match status" value="1"/>
</dbReference>
<comment type="caution">
    <text evidence="2">The sequence shown here is derived from an EMBL/GenBank/DDBJ whole genome shotgun (WGS) entry which is preliminary data.</text>
</comment>
<proteinExistence type="predicted"/>
<dbReference type="GO" id="GO:0031177">
    <property type="term" value="F:phosphopantetheine binding"/>
    <property type="evidence" value="ECO:0007669"/>
    <property type="project" value="TreeGrafter"/>
</dbReference>
<protein>
    <submittedName>
        <fullName evidence="2">Non-ribosomal peptide synthetase</fullName>
    </submittedName>
</protein>
<gene>
    <name evidence="2" type="ORF">F0Q45_24935</name>
</gene>
<evidence type="ECO:0000313" key="2">
    <source>
        <dbReference type="EMBL" id="KAA1244414.1"/>
    </source>
</evidence>
<dbReference type="GO" id="GO:0005737">
    <property type="term" value="C:cytoplasm"/>
    <property type="evidence" value="ECO:0007669"/>
    <property type="project" value="TreeGrafter"/>
</dbReference>
<dbReference type="InterPro" id="IPR001242">
    <property type="entry name" value="Condensation_dom"/>
</dbReference>
<dbReference type="SUPFAM" id="SSF52777">
    <property type="entry name" value="CoA-dependent acyltransferases"/>
    <property type="match status" value="2"/>
</dbReference>
<dbReference type="PANTHER" id="PTHR45527:SF1">
    <property type="entry name" value="FATTY ACID SYNTHASE"/>
    <property type="match status" value="1"/>
</dbReference>
<evidence type="ECO:0000313" key="3">
    <source>
        <dbReference type="Proteomes" id="UP000324701"/>
    </source>
</evidence>
<keyword evidence="3" id="KW-1185">Reference proteome</keyword>
<evidence type="ECO:0000259" key="1">
    <source>
        <dbReference type="Pfam" id="PF00668"/>
    </source>
</evidence>
<dbReference type="Proteomes" id="UP000324701">
    <property type="component" value="Unassembled WGS sequence"/>
</dbReference>
<dbReference type="EMBL" id="VTZN01000294">
    <property type="protein sequence ID" value="KAA1244414.1"/>
    <property type="molecule type" value="Genomic_DNA"/>
</dbReference>
<sequence length="470" mass="51524">MHNRLIDNESGESAEDALPLTQAQLGVWLSQQTGHTDTDWQLSQFVIIDGAIEPDLVAQAIREVVREAEPLRATIFEVDGRVFQRAIDHPDIEVPFYDLRRAQDPVAQAHDLASSIQRTPMSWAGPLFRFALFATGPDQFLLFICIHHIVLDGFGFSLLANRIATVYSALARDAPVPAACFGSLHHLVDYESEYEASSQYCDDLTYWKANLSPANGPDYRWTQSRDGRDSCSASVPIRLDPCIIGRVGGLARTLGVRRTSVLAAACALLVRNWCRGGSEVVLDFPVSRRTSAQSKTLPAMVAGVVPLVLRASPGSTVADFCEHVDARIREVLRHQRFPVHVLQHSGELRVAQRAVGRVSVNFLPSTSIRAFDGAGASAQYTTLGHVDHFGLFFVRDGEQIFLSTAGAGQPFSDFDQSDLAVRLLKMLAAMTADPGRSLSSMNLVDEDELRDLAQWGNRAALTRTNSAEAV</sequence>
<dbReference type="GO" id="GO:0043041">
    <property type="term" value="P:amino acid activation for nonribosomal peptide biosynthetic process"/>
    <property type="evidence" value="ECO:0007669"/>
    <property type="project" value="TreeGrafter"/>
</dbReference>
<dbReference type="InterPro" id="IPR023213">
    <property type="entry name" value="CAT-like_dom_sf"/>
</dbReference>
<dbReference type="AlphaFoldDB" id="A0A5B1BAX9"/>
<organism evidence="2 3">
    <name type="scientific">Mycobacterium simiae</name>
    <name type="common">Mycobacterium habana</name>
    <dbReference type="NCBI Taxonomy" id="1784"/>
    <lineage>
        <taxon>Bacteria</taxon>
        <taxon>Bacillati</taxon>
        <taxon>Actinomycetota</taxon>
        <taxon>Actinomycetes</taxon>
        <taxon>Mycobacteriales</taxon>
        <taxon>Mycobacteriaceae</taxon>
        <taxon>Mycobacterium</taxon>
        <taxon>Mycobacterium simiae complex</taxon>
    </lineage>
</organism>
<dbReference type="GO" id="GO:0003824">
    <property type="term" value="F:catalytic activity"/>
    <property type="evidence" value="ECO:0007669"/>
    <property type="project" value="InterPro"/>
</dbReference>
<accession>A0A5B1BAX9</accession>
<dbReference type="Pfam" id="PF00668">
    <property type="entry name" value="Condensation"/>
    <property type="match status" value="1"/>
</dbReference>
<dbReference type="GO" id="GO:0044550">
    <property type="term" value="P:secondary metabolite biosynthetic process"/>
    <property type="evidence" value="ECO:0007669"/>
    <property type="project" value="TreeGrafter"/>
</dbReference>
<dbReference type="RefSeq" id="WP_262491168.1">
    <property type="nucleotide sequence ID" value="NZ_VTZN01000294.1"/>
</dbReference>
<name>A0A5B1BAX9_MYCSI</name>
<dbReference type="GO" id="GO:0008610">
    <property type="term" value="P:lipid biosynthetic process"/>
    <property type="evidence" value="ECO:0007669"/>
    <property type="project" value="UniProtKB-ARBA"/>
</dbReference>
<dbReference type="Gene3D" id="3.30.559.30">
    <property type="entry name" value="Nonribosomal peptide synthetase, condensation domain"/>
    <property type="match status" value="1"/>
</dbReference>
<feature type="domain" description="Condensation" evidence="1">
    <location>
        <begin position="15"/>
        <end position="452"/>
    </location>
</feature>
<feature type="non-terminal residue" evidence="2">
    <location>
        <position position="470"/>
    </location>
</feature>
<dbReference type="Gene3D" id="3.30.559.10">
    <property type="entry name" value="Chloramphenicol acetyltransferase-like domain"/>
    <property type="match status" value="1"/>
</dbReference>
<reference evidence="2 3" key="1">
    <citation type="submission" date="2019-09" db="EMBL/GenBank/DDBJ databases">
        <title>Report of infection by Mycobacterium simiae a patient suffering from pulmonary tuberculosis.</title>
        <authorList>
            <person name="Mohanty P.S."/>
            <person name="Bansal A.K."/>
            <person name="Singh H."/>
            <person name="Sharma S."/>
            <person name="Patil S.A."/>
            <person name="Upadhaya P."/>
            <person name="Singh P.K."/>
            <person name="Kumar D."/>
            <person name="Kumar S."/>
            <person name="Singh R.K."/>
            <person name="Chaudhary B."/>
        </authorList>
    </citation>
    <scope>NUCLEOTIDE SEQUENCE [LARGE SCALE GENOMIC DNA]</scope>
    <source>
        <strain evidence="2 3">JAL-560-SIM</strain>
    </source>
</reference>